<keyword evidence="5" id="KW-0256">Endoplasmic reticulum</keyword>
<evidence type="ECO:0000313" key="12">
    <source>
        <dbReference type="EMBL" id="KAF2743400.1"/>
    </source>
</evidence>
<evidence type="ECO:0008006" key="14">
    <source>
        <dbReference type="Google" id="ProtNLM"/>
    </source>
</evidence>
<dbReference type="Proteomes" id="UP000799440">
    <property type="component" value="Unassembled WGS sequence"/>
</dbReference>
<keyword evidence="6" id="KW-0931">ER-Golgi transport</keyword>
<keyword evidence="3" id="KW-0813">Transport</keyword>
<evidence type="ECO:0000256" key="7">
    <source>
        <dbReference type="ARBA" id="ARBA00022927"/>
    </source>
</evidence>
<evidence type="ECO:0000256" key="3">
    <source>
        <dbReference type="ARBA" id="ARBA00022448"/>
    </source>
</evidence>
<evidence type="ECO:0000256" key="10">
    <source>
        <dbReference type="SAM" id="MobiDB-lite"/>
    </source>
</evidence>
<evidence type="ECO:0000256" key="2">
    <source>
        <dbReference type="ARBA" id="ARBA00007891"/>
    </source>
</evidence>
<gene>
    <name evidence="12" type="ORF">M011DRAFT_451233</name>
</gene>
<dbReference type="InterPro" id="IPR019150">
    <property type="entry name" value="Vesicle_transport_protein_Use1"/>
</dbReference>
<keyword evidence="8 11" id="KW-1133">Transmembrane helix</keyword>
<protein>
    <recommendedName>
        <fullName evidence="14">Synaptobrevin</fullName>
    </recommendedName>
</protein>
<evidence type="ECO:0000313" key="13">
    <source>
        <dbReference type="Proteomes" id="UP000799440"/>
    </source>
</evidence>
<feature type="compositionally biased region" description="Acidic residues" evidence="10">
    <location>
        <begin position="102"/>
        <end position="118"/>
    </location>
</feature>
<keyword evidence="13" id="KW-1185">Reference proteome</keyword>
<evidence type="ECO:0000256" key="1">
    <source>
        <dbReference type="ARBA" id="ARBA00004163"/>
    </source>
</evidence>
<accession>A0A6A6V185</accession>
<dbReference type="AlphaFoldDB" id="A0A6A6V185"/>
<evidence type="ECO:0000256" key="5">
    <source>
        <dbReference type="ARBA" id="ARBA00022824"/>
    </source>
</evidence>
<dbReference type="OrthoDB" id="3231855at2759"/>
<dbReference type="EMBL" id="MU006597">
    <property type="protein sequence ID" value="KAF2743400.1"/>
    <property type="molecule type" value="Genomic_DNA"/>
</dbReference>
<sequence>MSLATLSPSDTIAINLNRILSRLQHALLSPESSASLRKSSLERDRVAANVEYARTLLLNLEHEAATSTANKSKKTALEADLKQKRQLIKQFTDRLFELNQLDDEVSEESAESEDEDEDRFPSYAPHVKAQGGLDVKTGSEGNEALAAAAQNLTSQLRRRGKGAEGQDEVAASGNELFAKRMGEKPTQETLLSHHRQEQENITQSLLEMAKQLKQQSVHFQETLESDKGVVDRAVQGLDKSTQSMDAAGQRINTLRRMTEGKGWWGRMKLYAFIFGLWVAAFLVVFVGPKIRF</sequence>
<evidence type="ECO:0000256" key="8">
    <source>
        <dbReference type="ARBA" id="ARBA00022989"/>
    </source>
</evidence>
<name>A0A6A6V185_9PLEO</name>
<dbReference type="PANTHER" id="PTHR13050">
    <property type="entry name" value="USE1-LIKE PROTEIN"/>
    <property type="match status" value="1"/>
</dbReference>
<keyword evidence="7" id="KW-0653">Protein transport</keyword>
<dbReference type="CDD" id="cd15860">
    <property type="entry name" value="SNARE_USE1"/>
    <property type="match status" value="1"/>
</dbReference>
<feature type="region of interest" description="Disordered" evidence="10">
    <location>
        <begin position="102"/>
        <end position="125"/>
    </location>
</feature>
<dbReference type="GO" id="GO:0005484">
    <property type="term" value="F:SNAP receptor activity"/>
    <property type="evidence" value="ECO:0007669"/>
    <property type="project" value="TreeGrafter"/>
</dbReference>
<keyword evidence="9 11" id="KW-0472">Membrane</keyword>
<organism evidence="12 13">
    <name type="scientific">Sporormia fimetaria CBS 119925</name>
    <dbReference type="NCBI Taxonomy" id="1340428"/>
    <lineage>
        <taxon>Eukaryota</taxon>
        <taxon>Fungi</taxon>
        <taxon>Dikarya</taxon>
        <taxon>Ascomycota</taxon>
        <taxon>Pezizomycotina</taxon>
        <taxon>Dothideomycetes</taxon>
        <taxon>Pleosporomycetidae</taxon>
        <taxon>Pleosporales</taxon>
        <taxon>Sporormiaceae</taxon>
        <taxon>Sporormia</taxon>
    </lineage>
</organism>
<comment type="similarity">
    <text evidence="2">Belongs to the USE1 family.</text>
</comment>
<evidence type="ECO:0000256" key="6">
    <source>
        <dbReference type="ARBA" id="ARBA00022892"/>
    </source>
</evidence>
<dbReference type="GO" id="GO:0031201">
    <property type="term" value="C:SNARE complex"/>
    <property type="evidence" value="ECO:0007669"/>
    <property type="project" value="TreeGrafter"/>
</dbReference>
<dbReference type="GO" id="GO:0005789">
    <property type="term" value="C:endoplasmic reticulum membrane"/>
    <property type="evidence" value="ECO:0007669"/>
    <property type="project" value="UniProtKB-SubCell"/>
</dbReference>
<dbReference type="GO" id="GO:0015031">
    <property type="term" value="P:protein transport"/>
    <property type="evidence" value="ECO:0007669"/>
    <property type="project" value="UniProtKB-KW"/>
</dbReference>
<evidence type="ECO:0000256" key="11">
    <source>
        <dbReference type="SAM" id="Phobius"/>
    </source>
</evidence>
<feature type="transmembrane region" description="Helical" evidence="11">
    <location>
        <begin position="269"/>
        <end position="287"/>
    </location>
</feature>
<proteinExistence type="inferred from homology"/>
<evidence type="ECO:0000256" key="9">
    <source>
        <dbReference type="ARBA" id="ARBA00023136"/>
    </source>
</evidence>
<dbReference type="PANTHER" id="PTHR13050:SF7">
    <property type="entry name" value="VESICLE TRANSPORT PROTEIN USE1"/>
    <property type="match status" value="1"/>
</dbReference>
<dbReference type="GO" id="GO:0006890">
    <property type="term" value="P:retrograde vesicle-mediated transport, Golgi to endoplasmic reticulum"/>
    <property type="evidence" value="ECO:0007669"/>
    <property type="project" value="TreeGrafter"/>
</dbReference>
<reference evidence="12" key="1">
    <citation type="journal article" date="2020" name="Stud. Mycol.">
        <title>101 Dothideomycetes genomes: a test case for predicting lifestyles and emergence of pathogens.</title>
        <authorList>
            <person name="Haridas S."/>
            <person name="Albert R."/>
            <person name="Binder M."/>
            <person name="Bloem J."/>
            <person name="Labutti K."/>
            <person name="Salamov A."/>
            <person name="Andreopoulos B."/>
            <person name="Baker S."/>
            <person name="Barry K."/>
            <person name="Bills G."/>
            <person name="Bluhm B."/>
            <person name="Cannon C."/>
            <person name="Castanera R."/>
            <person name="Culley D."/>
            <person name="Daum C."/>
            <person name="Ezra D."/>
            <person name="Gonzalez J."/>
            <person name="Henrissat B."/>
            <person name="Kuo A."/>
            <person name="Liang C."/>
            <person name="Lipzen A."/>
            <person name="Lutzoni F."/>
            <person name="Magnuson J."/>
            <person name="Mondo S."/>
            <person name="Nolan M."/>
            <person name="Ohm R."/>
            <person name="Pangilinan J."/>
            <person name="Park H.-J."/>
            <person name="Ramirez L."/>
            <person name="Alfaro M."/>
            <person name="Sun H."/>
            <person name="Tritt A."/>
            <person name="Yoshinaga Y."/>
            <person name="Zwiers L.-H."/>
            <person name="Turgeon B."/>
            <person name="Goodwin S."/>
            <person name="Spatafora J."/>
            <person name="Crous P."/>
            <person name="Grigoriev I."/>
        </authorList>
    </citation>
    <scope>NUCLEOTIDE SEQUENCE</scope>
    <source>
        <strain evidence="12">CBS 119925</strain>
    </source>
</reference>
<evidence type="ECO:0000256" key="4">
    <source>
        <dbReference type="ARBA" id="ARBA00022692"/>
    </source>
</evidence>
<comment type="subcellular location">
    <subcellularLocation>
        <location evidence="1">Endoplasmic reticulum membrane</location>
        <topology evidence="1">Single-pass type IV membrane protein</topology>
    </subcellularLocation>
</comment>
<keyword evidence="4 11" id="KW-0812">Transmembrane</keyword>